<name>M0GVI0_HALGM</name>
<accession>M0GVI0</accession>
<feature type="transmembrane region" description="Helical" evidence="1">
    <location>
        <begin position="115"/>
        <end position="135"/>
    </location>
</feature>
<feature type="transmembrane region" description="Helical" evidence="1">
    <location>
        <begin position="42"/>
        <end position="63"/>
    </location>
</feature>
<comment type="caution">
    <text evidence="2">The sequence shown here is derived from an EMBL/GenBank/DDBJ whole genome shotgun (WGS) entry which is preliminary data.</text>
</comment>
<dbReference type="AlphaFoldDB" id="M0GVI0"/>
<dbReference type="EMBL" id="AOLJ01000027">
    <property type="protein sequence ID" value="ELZ76235.1"/>
    <property type="molecule type" value="Genomic_DNA"/>
</dbReference>
<protein>
    <submittedName>
        <fullName evidence="2">Uncharacterized protein</fullName>
    </submittedName>
</protein>
<feature type="transmembrane region" description="Helical" evidence="1">
    <location>
        <begin position="155"/>
        <end position="182"/>
    </location>
</feature>
<dbReference type="Proteomes" id="UP000011571">
    <property type="component" value="Unassembled WGS sequence"/>
</dbReference>
<sequence>MALPVGLIPTFAFVMTVGIPVTVALSAHLYNRSQEGAMRDALRVAVIEAALLYTVGIYVIWSIAGGGSLWGLVAALAVVGVFCLIFLLAVPLLVGQWLVEHVRDVPSDTALKAVVTGWPPAMLLVFGIFIAPGGLTAGHLFDIEGPQTCLAGHCGIAIGLLAVTALEGLIATFGPGVAGLLFTTHTTKSA</sequence>
<feature type="transmembrane region" description="Helical" evidence="1">
    <location>
        <begin position="6"/>
        <end position="30"/>
    </location>
</feature>
<gene>
    <name evidence="2" type="ORF">C454_18099</name>
</gene>
<organism evidence="2 3">
    <name type="scientific">Haloferax gibbonsii (strain ATCC 33959 / DSM 4427 / JCM 8863 / NBRC 102184 / NCIMB 2188 / Ma 2.38)</name>
    <dbReference type="NCBI Taxonomy" id="1227459"/>
    <lineage>
        <taxon>Archaea</taxon>
        <taxon>Methanobacteriati</taxon>
        <taxon>Methanobacteriota</taxon>
        <taxon>Stenosarchaea group</taxon>
        <taxon>Halobacteria</taxon>
        <taxon>Halobacteriales</taxon>
        <taxon>Haloferacaceae</taxon>
        <taxon>Haloferax</taxon>
    </lineage>
</organism>
<keyword evidence="3" id="KW-1185">Reference proteome</keyword>
<keyword evidence="1" id="KW-1133">Transmembrane helix</keyword>
<evidence type="ECO:0000313" key="3">
    <source>
        <dbReference type="Proteomes" id="UP000011571"/>
    </source>
</evidence>
<keyword evidence="1" id="KW-0472">Membrane</keyword>
<reference evidence="2 3" key="1">
    <citation type="journal article" date="2014" name="PLoS Genet.">
        <title>Phylogenetically driven sequencing of extremely halophilic archaea reveals strategies for static and dynamic osmo-response.</title>
        <authorList>
            <person name="Becker E.A."/>
            <person name="Seitzer P.M."/>
            <person name="Tritt A."/>
            <person name="Larsen D."/>
            <person name="Krusor M."/>
            <person name="Yao A.I."/>
            <person name="Wu D."/>
            <person name="Madern D."/>
            <person name="Eisen J.A."/>
            <person name="Darling A.E."/>
            <person name="Facciotti M.T."/>
        </authorList>
    </citation>
    <scope>NUCLEOTIDE SEQUENCE [LARGE SCALE GENOMIC DNA]</scope>
    <source>
        <strain evidence="3">ATCC 33959 / DSM 4427 / JCM 8863 / NBRC 102184 / NCIMB 2188 / Ma 2.38</strain>
    </source>
</reference>
<feature type="transmembrane region" description="Helical" evidence="1">
    <location>
        <begin position="69"/>
        <end position="94"/>
    </location>
</feature>
<proteinExistence type="predicted"/>
<evidence type="ECO:0000256" key="1">
    <source>
        <dbReference type="SAM" id="Phobius"/>
    </source>
</evidence>
<evidence type="ECO:0000313" key="2">
    <source>
        <dbReference type="EMBL" id="ELZ76235.1"/>
    </source>
</evidence>
<keyword evidence="1" id="KW-0812">Transmembrane</keyword>
<dbReference type="RefSeq" id="WP_004977678.1">
    <property type="nucleotide sequence ID" value="NZ_AOLJ01000027.1"/>
</dbReference>